<dbReference type="Pfam" id="PF00208">
    <property type="entry name" value="ELFV_dehydrog"/>
    <property type="match status" value="2"/>
</dbReference>
<evidence type="ECO:0000259" key="6">
    <source>
        <dbReference type="SMART" id="SM00839"/>
    </source>
</evidence>
<evidence type="ECO:0000256" key="2">
    <source>
        <dbReference type="ARBA" id="ARBA00006382"/>
    </source>
</evidence>
<evidence type="ECO:0000256" key="4">
    <source>
        <dbReference type="ARBA" id="ARBA00023027"/>
    </source>
</evidence>
<keyword evidence="3 5" id="KW-0560">Oxidoreductase</keyword>
<dbReference type="SUPFAM" id="SSF51735">
    <property type="entry name" value="NAD(P)-binding Rossmann-fold domains"/>
    <property type="match status" value="1"/>
</dbReference>
<dbReference type="InterPro" id="IPR036291">
    <property type="entry name" value="NAD(P)-bd_dom_sf"/>
</dbReference>
<evidence type="ECO:0000313" key="7">
    <source>
        <dbReference type="EMBL" id="GAA0857705.1"/>
    </source>
</evidence>
<gene>
    <name evidence="7" type="ORF">GCM10009114_24490</name>
</gene>
<keyword evidence="4" id="KW-0520">NAD</keyword>
<dbReference type="Pfam" id="PF02812">
    <property type="entry name" value="ELFV_dehydrog_N"/>
    <property type="match status" value="1"/>
</dbReference>
<dbReference type="PIRSF" id="PIRSF000188">
    <property type="entry name" value="Phe_leu_dh"/>
    <property type="match status" value="1"/>
</dbReference>
<evidence type="ECO:0000256" key="1">
    <source>
        <dbReference type="ARBA" id="ARBA00003868"/>
    </source>
</evidence>
<dbReference type="Gene3D" id="3.40.50.720">
    <property type="entry name" value="NAD(P)-binding Rossmann-like Domain"/>
    <property type="match status" value="1"/>
</dbReference>
<proteinExistence type="inferred from homology"/>
<dbReference type="PROSITE" id="PS00074">
    <property type="entry name" value="GLFV_DEHYDROGENASE"/>
    <property type="match status" value="1"/>
</dbReference>
<dbReference type="RefSeq" id="WP_343860379.1">
    <property type="nucleotide sequence ID" value="NZ_BAAAFD010000007.1"/>
</dbReference>
<protein>
    <submittedName>
        <fullName evidence="7">Glu/Leu/Phe/Val dehydrogenase dimerization domain-containing protein</fullName>
    </submittedName>
</protein>
<dbReference type="EMBL" id="BAAAFD010000007">
    <property type="protein sequence ID" value="GAA0857705.1"/>
    <property type="molecule type" value="Genomic_DNA"/>
</dbReference>
<dbReference type="Proteomes" id="UP001500359">
    <property type="component" value="Unassembled WGS sequence"/>
</dbReference>
<dbReference type="InterPro" id="IPR046346">
    <property type="entry name" value="Aminoacid_DH-like_N_sf"/>
</dbReference>
<dbReference type="PANTHER" id="PTHR42722:SF1">
    <property type="entry name" value="VALINE DEHYDROGENASE"/>
    <property type="match status" value="1"/>
</dbReference>
<sequence length="351" mass="37906">MSVFDHNEFDNHEQVSFFSDPKTGLNAIIAVHNTNLGPSLGGCRMWPYQDSAEALNDVLRLSKGMTYKAAMAQLKLGGGKAVILGDPRKHKTDDMMKAMGRFVEQMGGRYITAEDSGIAVSDIRLMSENTEHVGGVDAKYRYDGGKADGNPAPSTAYGVFMGLKASVDYALKTDLKGLKVAVQGLGHVGYRLAKHLHAEGAELFVSDIYADNVERAVAELGATAVSPDGIFDVDADVYAPCAMGASVNQNTIERLKAKVIAGAANNQLANEHLGQVLRDKGILYAPDYVINAGGVIDIYHQRILSSAQALRSHIEGIADTLNEIYQRADESSMPTNLISNRIAEERFKQIS</sequence>
<dbReference type="SUPFAM" id="SSF53223">
    <property type="entry name" value="Aminoacid dehydrogenase-like, N-terminal domain"/>
    <property type="match status" value="1"/>
</dbReference>
<dbReference type="Gene3D" id="3.40.50.10860">
    <property type="entry name" value="Leucine Dehydrogenase, chain A, domain 1"/>
    <property type="match status" value="1"/>
</dbReference>
<dbReference type="SMART" id="SM00839">
    <property type="entry name" value="ELFV_dehydrog"/>
    <property type="match status" value="1"/>
</dbReference>
<dbReference type="PANTHER" id="PTHR42722">
    <property type="entry name" value="LEUCINE DEHYDROGENASE"/>
    <property type="match status" value="1"/>
</dbReference>
<dbReference type="InterPro" id="IPR033524">
    <property type="entry name" value="Glu/Leu/Phe/Val_DH_AS"/>
</dbReference>
<comment type="caution">
    <text evidence="7">The sequence shown here is derived from an EMBL/GenBank/DDBJ whole genome shotgun (WGS) entry which is preliminary data.</text>
</comment>
<name>A0ABP3WWE2_9ALTE</name>
<organism evidence="7 8">
    <name type="scientific">Aliiglaciecola litoralis</name>
    <dbReference type="NCBI Taxonomy" id="582857"/>
    <lineage>
        <taxon>Bacteria</taxon>
        <taxon>Pseudomonadati</taxon>
        <taxon>Pseudomonadota</taxon>
        <taxon>Gammaproteobacteria</taxon>
        <taxon>Alteromonadales</taxon>
        <taxon>Alteromonadaceae</taxon>
        <taxon>Aliiglaciecola</taxon>
    </lineage>
</organism>
<comment type="function">
    <text evidence="1">Catalyzes the reversible oxidative deamination of glutamate to alpha-ketoglutarate and ammonia.</text>
</comment>
<comment type="similarity">
    <text evidence="2 5">Belongs to the Glu/Leu/Phe/Val dehydrogenases family.</text>
</comment>
<dbReference type="InterPro" id="IPR006095">
    <property type="entry name" value="Glu/Leu/Phe/Val/Trp_DH"/>
</dbReference>
<dbReference type="InterPro" id="IPR006096">
    <property type="entry name" value="Glu/Leu/Phe/Val/Trp_DH_C"/>
</dbReference>
<accession>A0ABP3WWE2</accession>
<reference evidence="8" key="1">
    <citation type="journal article" date="2019" name="Int. J. Syst. Evol. Microbiol.">
        <title>The Global Catalogue of Microorganisms (GCM) 10K type strain sequencing project: providing services to taxonomists for standard genome sequencing and annotation.</title>
        <authorList>
            <consortium name="The Broad Institute Genomics Platform"/>
            <consortium name="The Broad Institute Genome Sequencing Center for Infectious Disease"/>
            <person name="Wu L."/>
            <person name="Ma J."/>
        </authorList>
    </citation>
    <scope>NUCLEOTIDE SEQUENCE [LARGE SCALE GENOMIC DNA]</scope>
    <source>
        <strain evidence="8">JCM 15896</strain>
    </source>
</reference>
<evidence type="ECO:0000256" key="5">
    <source>
        <dbReference type="RuleBase" id="RU004417"/>
    </source>
</evidence>
<keyword evidence="8" id="KW-1185">Reference proteome</keyword>
<dbReference type="PRINTS" id="PR00082">
    <property type="entry name" value="GLFDHDRGNASE"/>
</dbReference>
<dbReference type="InterPro" id="IPR006097">
    <property type="entry name" value="Glu/Leu/Phe/Val/Trp_DH_dimer"/>
</dbReference>
<evidence type="ECO:0000256" key="3">
    <source>
        <dbReference type="ARBA" id="ARBA00023002"/>
    </source>
</evidence>
<dbReference type="InterPro" id="IPR016211">
    <property type="entry name" value="Glu/Phe/Leu/Val/Trp_DH_bac/arc"/>
</dbReference>
<feature type="domain" description="Glutamate/phenylalanine/leucine/valine/L-tryptophan dehydrogenase C-terminal" evidence="6">
    <location>
        <begin position="149"/>
        <end position="350"/>
    </location>
</feature>
<evidence type="ECO:0000313" key="8">
    <source>
        <dbReference type="Proteomes" id="UP001500359"/>
    </source>
</evidence>
<dbReference type="CDD" id="cd01075">
    <property type="entry name" value="NAD_bind_Leu_Phe_Val_DH"/>
    <property type="match status" value="1"/>
</dbReference>